<protein>
    <submittedName>
        <fullName evidence="2">Uncharacterized protein</fullName>
    </submittedName>
</protein>
<gene>
    <name evidence="2" type="ORF">B0H16DRAFT_1695443</name>
</gene>
<proteinExistence type="predicted"/>
<accession>A0AAD7MXA2</accession>
<organism evidence="2 3">
    <name type="scientific">Mycena metata</name>
    <dbReference type="NCBI Taxonomy" id="1033252"/>
    <lineage>
        <taxon>Eukaryota</taxon>
        <taxon>Fungi</taxon>
        <taxon>Dikarya</taxon>
        <taxon>Basidiomycota</taxon>
        <taxon>Agaricomycotina</taxon>
        <taxon>Agaricomycetes</taxon>
        <taxon>Agaricomycetidae</taxon>
        <taxon>Agaricales</taxon>
        <taxon>Marasmiineae</taxon>
        <taxon>Mycenaceae</taxon>
        <taxon>Mycena</taxon>
    </lineage>
</organism>
<name>A0AAD7MXA2_9AGAR</name>
<evidence type="ECO:0000256" key="1">
    <source>
        <dbReference type="SAM" id="MobiDB-lite"/>
    </source>
</evidence>
<dbReference type="EMBL" id="JARKIB010000123">
    <property type="protein sequence ID" value="KAJ7736120.1"/>
    <property type="molecule type" value="Genomic_DNA"/>
</dbReference>
<reference evidence="2" key="1">
    <citation type="submission" date="2023-03" db="EMBL/GenBank/DDBJ databases">
        <title>Massive genome expansion in bonnet fungi (Mycena s.s.) driven by repeated elements and novel gene families across ecological guilds.</title>
        <authorList>
            <consortium name="Lawrence Berkeley National Laboratory"/>
            <person name="Harder C.B."/>
            <person name="Miyauchi S."/>
            <person name="Viragh M."/>
            <person name="Kuo A."/>
            <person name="Thoen E."/>
            <person name="Andreopoulos B."/>
            <person name="Lu D."/>
            <person name="Skrede I."/>
            <person name="Drula E."/>
            <person name="Henrissat B."/>
            <person name="Morin E."/>
            <person name="Kohler A."/>
            <person name="Barry K."/>
            <person name="LaButti K."/>
            <person name="Morin E."/>
            <person name="Salamov A."/>
            <person name="Lipzen A."/>
            <person name="Mereny Z."/>
            <person name="Hegedus B."/>
            <person name="Baldrian P."/>
            <person name="Stursova M."/>
            <person name="Weitz H."/>
            <person name="Taylor A."/>
            <person name="Grigoriev I.V."/>
            <person name="Nagy L.G."/>
            <person name="Martin F."/>
            <person name="Kauserud H."/>
        </authorList>
    </citation>
    <scope>NUCLEOTIDE SEQUENCE</scope>
    <source>
        <strain evidence="2">CBHHK182m</strain>
    </source>
</reference>
<sequence length="269" mass="29892">MFASESYPPGNLIPPLNAIAQFLACLSHVSTTAAQLSAVVIFSEEALSVPRLSGKFRRPTFQHPSVKVLATIQHVSNARLMFIPYVGDYGTTKYAYEIGLEMCPACSTCARQKKATVGLRISNRLILNALDTTGSRTLLVRVPQEQQKDSIRPQHVPTPNRTKRPLIAAFSIRLPYDMDLCPQRLRDYYRIPGLHTLLLDICLSPLFEGSQASASTMCREIPFAHVSTSERQSSCSSHISVTGPYMFNLRQTDENNRRSSSTLPGAEQY</sequence>
<keyword evidence="3" id="KW-1185">Reference proteome</keyword>
<evidence type="ECO:0000313" key="3">
    <source>
        <dbReference type="Proteomes" id="UP001215598"/>
    </source>
</evidence>
<dbReference type="Proteomes" id="UP001215598">
    <property type="component" value="Unassembled WGS sequence"/>
</dbReference>
<dbReference type="AlphaFoldDB" id="A0AAD7MXA2"/>
<feature type="region of interest" description="Disordered" evidence="1">
    <location>
        <begin position="249"/>
        <end position="269"/>
    </location>
</feature>
<comment type="caution">
    <text evidence="2">The sequence shown here is derived from an EMBL/GenBank/DDBJ whole genome shotgun (WGS) entry which is preliminary data.</text>
</comment>
<evidence type="ECO:0000313" key="2">
    <source>
        <dbReference type="EMBL" id="KAJ7736120.1"/>
    </source>
</evidence>